<proteinExistence type="predicted"/>
<keyword evidence="2" id="KW-1185">Reference proteome</keyword>
<accession>A0ACC1QU46</accession>
<reference evidence="1" key="1">
    <citation type="submission" date="2022-07" db="EMBL/GenBank/DDBJ databases">
        <title>Genome Sequence of Lecanicillium saksenae.</title>
        <authorList>
            <person name="Buettner E."/>
        </authorList>
    </citation>
    <scope>NUCLEOTIDE SEQUENCE</scope>
    <source>
        <strain evidence="1">VT-O1</strain>
    </source>
</reference>
<name>A0ACC1QU46_9HYPO</name>
<comment type="caution">
    <text evidence="1">The sequence shown here is derived from an EMBL/GenBank/DDBJ whole genome shotgun (WGS) entry which is preliminary data.</text>
</comment>
<organism evidence="1 2">
    <name type="scientific">Lecanicillium saksenae</name>
    <dbReference type="NCBI Taxonomy" id="468837"/>
    <lineage>
        <taxon>Eukaryota</taxon>
        <taxon>Fungi</taxon>
        <taxon>Dikarya</taxon>
        <taxon>Ascomycota</taxon>
        <taxon>Pezizomycotina</taxon>
        <taxon>Sordariomycetes</taxon>
        <taxon>Hypocreomycetidae</taxon>
        <taxon>Hypocreales</taxon>
        <taxon>Cordycipitaceae</taxon>
        <taxon>Lecanicillium</taxon>
    </lineage>
</organism>
<sequence length="235" mass="23206">MKASFVLAACYAGIVAAAPASTTLAGRSPAPQEPAADKKPSMTGLEMAILLNKLSSKPLKDVEGSLKDAATIARVNVLAENLGDIFKGPLKEILEGLDIGGLMKACQPAEGGEGGEKKPGEGGEGGEKKPGEGGEGGEKKPGEGGEGGEKKPGEGGEGGEMKPGEGGEGGEKKPGEGGEGEKKPGEGEPGKPGEGEGEKKPGEGEAGKPGEGEGEKKPGEGEAGKPGEGEGEKKE</sequence>
<protein>
    <submittedName>
        <fullName evidence="1">Uncharacterized protein</fullName>
    </submittedName>
</protein>
<dbReference type="EMBL" id="JANAKD010000790">
    <property type="protein sequence ID" value="KAJ3488402.1"/>
    <property type="molecule type" value="Genomic_DNA"/>
</dbReference>
<gene>
    <name evidence="1" type="ORF">NLG97_g6203</name>
</gene>
<evidence type="ECO:0000313" key="2">
    <source>
        <dbReference type="Proteomes" id="UP001148737"/>
    </source>
</evidence>
<evidence type="ECO:0000313" key="1">
    <source>
        <dbReference type="EMBL" id="KAJ3488402.1"/>
    </source>
</evidence>
<dbReference type="Proteomes" id="UP001148737">
    <property type="component" value="Unassembled WGS sequence"/>
</dbReference>